<comment type="caution">
    <text evidence="1">The sequence shown here is derived from an EMBL/GenBank/DDBJ whole genome shotgun (WGS) entry which is preliminary data.</text>
</comment>
<proteinExistence type="predicted"/>
<gene>
    <name evidence="1" type="ORF">TPR58_10710</name>
</gene>
<dbReference type="RefSeq" id="WP_346246638.1">
    <property type="nucleotide sequence ID" value="NZ_JBDIZK010000005.1"/>
</dbReference>
<evidence type="ECO:0000313" key="2">
    <source>
        <dbReference type="Proteomes" id="UP001427805"/>
    </source>
</evidence>
<name>A0ABV0BAN0_9SPHN</name>
<dbReference type="InterPro" id="IPR039498">
    <property type="entry name" value="NTP_transf_5"/>
</dbReference>
<sequence length="395" mass="43352">MAPSPDHPSPEFRFVCAACRWPRVTRDPVVQAAASAPLDWTRVARIANRHRVWGLVADAVRSARLAPPVEIDRLLAERGGQIARRNLGATAETRRLGRLFDAAGIDWITFKGLPMAIQAYGTLSVKSANDIDILVGRKDIARAAELLRQAGYIRFSPGPEVADDQVAAWMEFSKETGWRHPGAGLIVELHGRLLQNPALLPEAVLDSPRKQMTIAPGIAVPTLGDDLLFPYLFAHGAHHGWFRLKWLADMAALLGNDEAGPEVRYREARRHGVGRCAAQGLLLMHEWLGLDLSPDFVAELNRDRAHRRLVRVAKNCLAGEFEATEHASPTARTMLPVLMSGLMLRPEIGYKLSELGSLAANPADRATSRLPKGLGFLYPVLGGVRWSGRMLGLRG</sequence>
<organism evidence="1 2">
    <name type="scientific">Sphingomonas rustica</name>
    <dbReference type="NCBI Taxonomy" id="3103142"/>
    <lineage>
        <taxon>Bacteria</taxon>
        <taxon>Pseudomonadati</taxon>
        <taxon>Pseudomonadota</taxon>
        <taxon>Alphaproteobacteria</taxon>
        <taxon>Sphingomonadales</taxon>
        <taxon>Sphingomonadaceae</taxon>
        <taxon>Sphingomonas</taxon>
    </lineage>
</organism>
<dbReference type="Proteomes" id="UP001427805">
    <property type="component" value="Unassembled WGS sequence"/>
</dbReference>
<evidence type="ECO:0000313" key="1">
    <source>
        <dbReference type="EMBL" id="MEN3747641.1"/>
    </source>
</evidence>
<accession>A0ABV0BAN0</accession>
<dbReference type="EMBL" id="JBDIZK010000005">
    <property type="protein sequence ID" value="MEN3747641.1"/>
    <property type="molecule type" value="Genomic_DNA"/>
</dbReference>
<keyword evidence="2" id="KW-1185">Reference proteome</keyword>
<reference evidence="1 2" key="1">
    <citation type="submission" date="2024-05" db="EMBL/GenBank/DDBJ databases">
        <title>Sphingomonas sp. HF-S3 16S ribosomal RNA gene Genome sequencing and assembly.</title>
        <authorList>
            <person name="Lee H."/>
        </authorList>
    </citation>
    <scope>NUCLEOTIDE SEQUENCE [LARGE SCALE GENOMIC DNA]</scope>
    <source>
        <strain evidence="1 2">HF-S3</strain>
    </source>
</reference>
<dbReference type="Gene3D" id="3.30.460.40">
    <property type="match status" value="1"/>
</dbReference>
<dbReference type="Pfam" id="PF14907">
    <property type="entry name" value="NTP_transf_5"/>
    <property type="match status" value="1"/>
</dbReference>
<protein>
    <submittedName>
        <fullName evidence="1">Nucleotidyltransferase family protein</fullName>
    </submittedName>
</protein>